<dbReference type="NCBIfam" id="TIGR00255">
    <property type="entry name" value="YicC/YloC family endoribonuclease"/>
    <property type="match status" value="1"/>
</dbReference>
<evidence type="ECO:0000313" key="8">
    <source>
        <dbReference type="EMBL" id="NBG64866.1"/>
    </source>
</evidence>
<evidence type="ECO:0000256" key="3">
    <source>
        <dbReference type="ARBA" id="ARBA00022759"/>
    </source>
</evidence>
<dbReference type="AlphaFoldDB" id="A0A6N9NE19"/>
<comment type="similarity">
    <text evidence="5">Belongs to the YicC/YloC family.</text>
</comment>
<reference evidence="8 9" key="1">
    <citation type="submission" date="2019-12" db="EMBL/GenBank/DDBJ databases">
        <authorList>
            <person name="Zhao J."/>
        </authorList>
    </citation>
    <scope>NUCLEOTIDE SEQUENCE [LARGE SCALE GENOMIC DNA]</scope>
    <source>
        <strain evidence="8 9">S-15</strain>
    </source>
</reference>
<evidence type="ECO:0000256" key="4">
    <source>
        <dbReference type="ARBA" id="ARBA00022801"/>
    </source>
</evidence>
<name>A0A6N9NE19_9FLAO</name>
<evidence type="ECO:0000256" key="5">
    <source>
        <dbReference type="ARBA" id="ARBA00035648"/>
    </source>
</evidence>
<dbReference type="GO" id="GO:0004521">
    <property type="term" value="F:RNA endonuclease activity"/>
    <property type="evidence" value="ECO:0007669"/>
    <property type="project" value="InterPro"/>
</dbReference>
<sequence length="291" mass="33463">MVTSMTGYGKATKDLGSTKITVQIKSLNSKGMDLNVKLPSIYREKELEVRSMLSNLLQRGKVDLILTTENQDDSSRLSINTKLFKSHYHTLKKLKTELGDTDPSDLIRLVCGLPEVMVTETKELDESEWKEVVSVINEAVKELEAFRQQEGDTLKEEFTLRVTTISQLLEDVKLYEEDRIKTVRERITKHLDELISADNYDKDRLEQELVFYMEKFDVTEEKVRLKGHCEYFIETMNEEGAQGKKLGFISQEMGREINTLGSKANDSNIQKLVVAMKDELEKIKEQVLNTL</sequence>
<evidence type="ECO:0000256" key="1">
    <source>
        <dbReference type="ARBA" id="ARBA00001968"/>
    </source>
</evidence>
<comment type="caution">
    <text evidence="8">The sequence shown here is derived from an EMBL/GenBank/DDBJ whole genome shotgun (WGS) entry which is preliminary data.</text>
</comment>
<dbReference type="EMBL" id="WWNE01000003">
    <property type="protein sequence ID" value="NBG64866.1"/>
    <property type="molecule type" value="Genomic_DNA"/>
</dbReference>
<dbReference type="PANTHER" id="PTHR30636">
    <property type="entry name" value="UPF0701 PROTEIN YICC"/>
    <property type="match status" value="1"/>
</dbReference>
<evidence type="ECO:0000313" key="9">
    <source>
        <dbReference type="Proteomes" id="UP000470771"/>
    </source>
</evidence>
<dbReference type="InterPro" id="IPR005229">
    <property type="entry name" value="YicC/YloC-like"/>
</dbReference>
<dbReference type="RefSeq" id="WP_160631423.1">
    <property type="nucleotide sequence ID" value="NZ_WWNE01000003.1"/>
</dbReference>
<protein>
    <submittedName>
        <fullName evidence="8">YicC family protein</fullName>
    </submittedName>
</protein>
<dbReference type="InterPro" id="IPR013527">
    <property type="entry name" value="YicC-like_N"/>
</dbReference>
<feature type="domain" description="Endoribonuclease YicC-like C-terminal" evidence="7">
    <location>
        <begin position="176"/>
        <end position="289"/>
    </location>
</feature>
<gene>
    <name evidence="8" type="ORF">GQN54_01975</name>
</gene>
<keyword evidence="2" id="KW-0540">Nuclease</keyword>
<keyword evidence="9" id="KW-1185">Reference proteome</keyword>
<evidence type="ECO:0000256" key="2">
    <source>
        <dbReference type="ARBA" id="ARBA00022722"/>
    </source>
</evidence>
<evidence type="ECO:0000259" key="7">
    <source>
        <dbReference type="Pfam" id="PF08340"/>
    </source>
</evidence>
<accession>A0A6N9NE19</accession>
<evidence type="ECO:0000259" key="6">
    <source>
        <dbReference type="Pfam" id="PF03755"/>
    </source>
</evidence>
<keyword evidence="4" id="KW-0378">Hydrolase</keyword>
<dbReference type="PANTHER" id="PTHR30636:SF3">
    <property type="entry name" value="UPF0701 PROTEIN YICC"/>
    <property type="match status" value="1"/>
</dbReference>
<dbReference type="Proteomes" id="UP000470771">
    <property type="component" value="Unassembled WGS sequence"/>
</dbReference>
<keyword evidence="3" id="KW-0255">Endonuclease</keyword>
<organism evidence="8 9">
    <name type="scientific">Acidiluteibacter ferrifornacis</name>
    <dbReference type="NCBI Taxonomy" id="2692424"/>
    <lineage>
        <taxon>Bacteria</taxon>
        <taxon>Pseudomonadati</taxon>
        <taxon>Bacteroidota</taxon>
        <taxon>Flavobacteriia</taxon>
        <taxon>Flavobacteriales</taxon>
        <taxon>Cryomorphaceae</taxon>
        <taxon>Acidiluteibacter</taxon>
    </lineage>
</organism>
<feature type="domain" description="Endoribonuclease YicC-like N-terminal" evidence="6">
    <location>
        <begin position="3"/>
        <end position="155"/>
    </location>
</feature>
<dbReference type="Pfam" id="PF03755">
    <property type="entry name" value="YicC-like_N"/>
    <property type="match status" value="1"/>
</dbReference>
<dbReference type="Pfam" id="PF08340">
    <property type="entry name" value="YicC-like_C"/>
    <property type="match status" value="1"/>
</dbReference>
<comment type="cofactor">
    <cofactor evidence="1">
        <name>a divalent metal cation</name>
        <dbReference type="ChEBI" id="CHEBI:60240"/>
    </cofactor>
</comment>
<proteinExistence type="inferred from homology"/>
<dbReference type="GO" id="GO:0016787">
    <property type="term" value="F:hydrolase activity"/>
    <property type="evidence" value="ECO:0007669"/>
    <property type="project" value="UniProtKB-KW"/>
</dbReference>
<dbReference type="InterPro" id="IPR013551">
    <property type="entry name" value="YicC-like_C"/>
</dbReference>